<organism evidence="1 2">
    <name type="scientific">Methanobrevibacter millerae</name>
    <dbReference type="NCBI Taxonomy" id="230361"/>
    <lineage>
        <taxon>Archaea</taxon>
        <taxon>Methanobacteriati</taxon>
        <taxon>Methanobacteriota</taxon>
        <taxon>Methanomada group</taxon>
        <taxon>Methanobacteria</taxon>
        <taxon>Methanobacteriales</taxon>
        <taxon>Methanobacteriaceae</taxon>
        <taxon>Methanobrevibacter</taxon>
    </lineage>
</organism>
<dbReference type="RefSeq" id="WP_058738477.1">
    <property type="nucleotide sequence ID" value="NZ_CP011266.1"/>
</dbReference>
<dbReference type="GeneID" id="26735301"/>
<gene>
    <name evidence="1" type="ORF">sm9_0328</name>
</gene>
<dbReference type="EMBL" id="CP011266">
    <property type="protein sequence ID" value="ALT68130.1"/>
    <property type="molecule type" value="Genomic_DNA"/>
</dbReference>
<proteinExistence type="predicted"/>
<evidence type="ECO:0000313" key="2">
    <source>
        <dbReference type="Proteomes" id="UP000067738"/>
    </source>
</evidence>
<dbReference type="InterPro" id="IPR009181">
    <property type="entry name" value="Methan_mark_8"/>
</dbReference>
<dbReference type="NCBIfam" id="TIGR03275">
    <property type="entry name" value="methan_mark_8"/>
    <property type="match status" value="1"/>
</dbReference>
<accession>A0A0U2V0S8</accession>
<dbReference type="AlphaFoldDB" id="A0A0U2V0S8"/>
<name>A0A0U2V0S8_9EURY</name>
<protein>
    <submittedName>
        <fullName evidence="1">Methanogenesis marker protein 8</fullName>
    </submittedName>
</protein>
<dbReference type="PIRSF" id="PIRSF004929">
    <property type="entry name" value="UCP004929"/>
    <property type="match status" value="1"/>
</dbReference>
<sequence>MVKDHHVIEALGKTKVVIENGEVVSVGEPLVEYCPLFDKIDNAKKLDKDYIKWNMEKRIREFGMCTKERVVKMPDMMSFGISEILKTNRELGQIDCVVGVCEGVGTLLITDPEIIQGVGGRVSALISTTAIPEVIEKVGKENVLNPDTADLDPIKGLEMAIEKGYKNIAVTILPSRTILELREYPLPDDVNVYIFVAHTTNASDEEVEIAFKNADVITACASDKIRDYAEKEEVYYSGSKVPLFAVTEKGREFLDNRLEKIGKALTAKDYPLKRETHPYPLI</sequence>
<dbReference type="OrthoDB" id="358516at2157"/>
<evidence type="ECO:0000313" key="1">
    <source>
        <dbReference type="EMBL" id="ALT68130.1"/>
    </source>
</evidence>
<dbReference type="Proteomes" id="UP000067738">
    <property type="component" value="Chromosome"/>
</dbReference>
<dbReference type="KEGG" id="mmil:sm9_0328"/>
<keyword evidence="2" id="KW-1185">Reference proteome</keyword>
<reference evidence="1 2" key="1">
    <citation type="submission" date="2015-04" db="EMBL/GenBank/DDBJ databases">
        <title>The complete genome sequence of the rumen methanogen Methanobrevibacter millerae SM9.</title>
        <authorList>
            <person name="Leahy S.C."/>
            <person name="Kelly W.J."/>
            <person name="Pacheco D.M."/>
            <person name="Li D."/>
            <person name="Altermann E."/>
            <person name="Attwood G.T."/>
        </authorList>
    </citation>
    <scope>NUCLEOTIDE SEQUENCE [LARGE SCALE GENOMIC DNA]</scope>
    <source>
        <strain evidence="1 2">SM9</strain>
    </source>
</reference>
<dbReference type="Pfam" id="PF09872">
    <property type="entry name" value="DUF2099"/>
    <property type="match status" value="1"/>
</dbReference>
<dbReference type="PATRIC" id="fig|230361.4.peg.342"/>